<dbReference type="InterPro" id="IPR024053">
    <property type="entry name" value="VHL_beta_dom"/>
</dbReference>
<dbReference type="EMBL" id="BLKM01000764">
    <property type="protein sequence ID" value="GFG38257.1"/>
    <property type="molecule type" value="Genomic_DNA"/>
</dbReference>
<evidence type="ECO:0000313" key="3">
    <source>
        <dbReference type="EMBL" id="GFG38257.1"/>
    </source>
</evidence>
<dbReference type="Pfam" id="PF01847">
    <property type="entry name" value="VHL"/>
    <property type="match status" value="1"/>
</dbReference>
<feature type="domain" description="von Hippel-Lindau disease tumour suppressor beta" evidence="2">
    <location>
        <begin position="12"/>
        <end position="89"/>
    </location>
</feature>
<reference evidence="4" key="1">
    <citation type="submission" date="2020-01" db="EMBL/GenBank/DDBJ databases">
        <title>Draft genome sequence of the Termite Coptotermes fromosanus.</title>
        <authorList>
            <person name="Itakura S."/>
            <person name="Yosikawa Y."/>
            <person name="Umezawa K."/>
        </authorList>
    </citation>
    <scope>NUCLEOTIDE SEQUENCE [LARGE SCALE GENOMIC DNA]</scope>
</reference>
<dbReference type="Gene3D" id="2.60.40.780">
    <property type="entry name" value="von Hippel-Lindau disease tumour suppressor, beta domain"/>
    <property type="match status" value="1"/>
</dbReference>
<dbReference type="SUPFAM" id="SSF49468">
    <property type="entry name" value="VHL"/>
    <property type="match status" value="1"/>
</dbReference>
<evidence type="ECO:0000256" key="1">
    <source>
        <dbReference type="ARBA" id="ARBA00010057"/>
    </source>
</evidence>
<sequence length="166" mass="19476">MAEDCQVADYVLRSEHSLYESFVRFINNSDRKVDVLWVNFEGRHVKYKTLPPGAFFDVNTYATHPWVFLDSETQDRLVVKSKEVFLPEPWDVQYQHLRREEFPPRPERTLVYITIPVYTLRQRSLQIVRNTLSQPDDAFKLELPSSLQRELAAMVKGSIRSQSIAS</sequence>
<accession>A0A6L2Q934</accession>
<dbReference type="InterPro" id="IPR036208">
    <property type="entry name" value="VHL_sf"/>
</dbReference>
<comment type="caution">
    <text evidence="3">The sequence shown here is derived from an EMBL/GenBank/DDBJ whole genome shotgun (WGS) entry which is preliminary data.</text>
</comment>
<evidence type="ECO:0000313" key="4">
    <source>
        <dbReference type="Proteomes" id="UP000502823"/>
    </source>
</evidence>
<comment type="similarity">
    <text evidence="1">Belongs to the VHL family.</text>
</comment>
<gene>
    <name evidence="3" type="ORF">Cfor_01898</name>
</gene>
<proteinExistence type="inferred from homology"/>
<dbReference type="FunCoup" id="A0A6L2Q934">
    <property type="interactions" value="94"/>
</dbReference>
<dbReference type="InterPro" id="IPR022772">
    <property type="entry name" value="VHL_tumour_suppress_b/a_dom"/>
</dbReference>
<dbReference type="InParanoid" id="A0A6L2Q934"/>
<dbReference type="InterPro" id="IPR037139">
    <property type="entry name" value="VHL_alpha_dom_sf"/>
</dbReference>
<dbReference type="FunFam" id="2.60.40.780:FF:000001">
    <property type="entry name" value="von Hippel-Lindau disease tumor suppressor"/>
    <property type="match status" value="1"/>
</dbReference>
<dbReference type="AlphaFoldDB" id="A0A6L2Q934"/>
<dbReference type="InterPro" id="IPR037140">
    <property type="entry name" value="VHL_beta_dom_sf"/>
</dbReference>
<dbReference type="Gene3D" id="1.10.750.10">
    <property type="entry name" value="von Hippel-Lindau disease tumour suppressor, alpha domain"/>
    <property type="match status" value="1"/>
</dbReference>
<organism evidence="3 4">
    <name type="scientific">Coptotermes formosanus</name>
    <name type="common">Formosan subterranean termite</name>
    <dbReference type="NCBI Taxonomy" id="36987"/>
    <lineage>
        <taxon>Eukaryota</taxon>
        <taxon>Metazoa</taxon>
        <taxon>Ecdysozoa</taxon>
        <taxon>Arthropoda</taxon>
        <taxon>Hexapoda</taxon>
        <taxon>Insecta</taxon>
        <taxon>Pterygota</taxon>
        <taxon>Neoptera</taxon>
        <taxon>Polyneoptera</taxon>
        <taxon>Dictyoptera</taxon>
        <taxon>Blattodea</taxon>
        <taxon>Blattoidea</taxon>
        <taxon>Termitoidae</taxon>
        <taxon>Rhinotermitidae</taxon>
        <taxon>Coptotermes</taxon>
    </lineage>
</organism>
<evidence type="ECO:0000259" key="2">
    <source>
        <dbReference type="Pfam" id="PF01847"/>
    </source>
</evidence>
<protein>
    <recommendedName>
        <fullName evidence="2">von Hippel-Lindau disease tumour suppressor beta domain-containing protein</fullName>
    </recommendedName>
</protein>
<dbReference type="OrthoDB" id="413400at2759"/>
<keyword evidence="4" id="KW-1185">Reference proteome</keyword>
<name>A0A6L2Q934_COPFO</name>
<dbReference type="Proteomes" id="UP000502823">
    <property type="component" value="Unassembled WGS sequence"/>
</dbReference>
<dbReference type="CDD" id="cd05468">
    <property type="entry name" value="pVHL"/>
    <property type="match status" value="1"/>
</dbReference>